<dbReference type="AlphaFoldDB" id="A0A916U3C0"/>
<keyword evidence="4" id="KW-0238">DNA-binding</keyword>
<keyword evidence="8" id="KW-1185">Reference proteome</keyword>
<dbReference type="GO" id="GO:0003700">
    <property type="term" value="F:DNA-binding transcription factor activity"/>
    <property type="evidence" value="ECO:0007669"/>
    <property type="project" value="InterPro"/>
</dbReference>
<keyword evidence="2" id="KW-0663">Pyridoxal phosphate</keyword>
<feature type="domain" description="HTH gntR-type" evidence="6">
    <location>
        <begin position="9"/>
        <end position="77"/>
    </location>
</feature>
<dbReference type="PANTHER" id="PTHR46577:SF1">
    <property type="entry name" value="HTH-TYPE TRANSCRIPTIONAL REGULATORY PROTEIN GABR"/>
    <property type="match status" value="1"/>
</dbReference>
<dbReference type="GO" id="GO:0003677">
    <property type="term" value="F:DNA binding"/>
    <property type="evidence" value="ECO:0007669"/>
    <property type="project" value="UniProtKB-KW"/>
</dbReference>
<dbReference type="GO" id="GO:0030170">
    <property type="term" value="F:pyridoxal phosphate binding"/>
    <property type="evidence" value="ECO:0007669"/>
    <property type="project" value="InterPro"/>
</dbReference>
<sequence length="490" mass="53353">MLVALDGAGPVYQQIYRALRERILTHALPAGTRLASSRAMARDLGVARNTVLQAYEQLLAEGYVVGRIGAGTFVADELPDSLTAPPIAAAEPVPADQTEFGLSAYAQRAQTWHSPLTPRARPLRYDFRYGLPGIREFPFEVWRRLLTRRARNAELDTFTYGPPEGRAELRHAIAGYLGRSRGVRCSPEQVIIVNGSQQGLDLVARALLDPGDVVLIEEPSYPGAREVFRAAGARLVLGSVDADGLTLDGLPPIARRARLVHVTPSHQFPGGAVMPLARRLSLLAWAKATGCYVVEDDYDSEFRYDGRPVEAVQALDRSGQVIYLGTLSKTLYPALRMGYLVVPPTLVGPLRTIKLLADRHTSTLQQDVLTDFIGEGHFERHLRRARVSNGRRRAAVIAAVEREFGDRVEVQGANAGLHLMLWLNEHGSAELPDVVARAEASGVGIYPVTSYYVEPPPRAGLVLGYAALDEVEIDRGIALLARALASAKAA</sequence>
<evidence type="ECO:0000256" key="4">
    <source>
        <dbReference type="ARBA" id="ARBA00023125"/>
    </source>
</evidence>
<dbReference type="Pfam" id="PF00155">
    <property type="entry name" value="Aminotran_1_2"/>
    <property type="match status" value="1"/>
</dbReference>
<evidence type="ECO:0000256" key="5">
    <source>
        <dbReference type="ARBA" id="ARBA00023163"/>
    </source>
</evidence>
<dbReference type="Pfam" id="PF00392">
    <property type="entry name" value="GntR"/>
    <property type="match status" value="1"/>
</dbReference>
<evidence type="ECO:0000256" key="2">
    <source>
        <dbReference type="ARBA" id="ARBA00022898"/>
    </source>
</evidence>
<dbReference type="CDD" id="cd00609">
    <property type="entry name" value="AAT_like"/>
    <property type="match status" value="1"/>
</dbReference>
<evidence type="ECO:0000313" key="8">
    <source>
        <dbReference type="Proteomes" id="UP000637002"/>
    </source>
</evidence>
<dbReference type="SUPFAM" id="SSF53383">
    <property type="entry name" value="PLP-dependent transferases"/>
    <property type="match status" value="1"/>
</dbReference>
<dbReference type="Gene3D" id="3.40.640.10">
    <property type="entry name" value="Type I PLP-dependent aspartate aminotransferase-like (Major domain)"/>
    <property type="match status" value="1"/>
</dbReference>
<dbReference type="SMART" id="SM00345">
    <property type="entry name" value="HTH_GNTR"/>
    <property type="match status" value="1"/>
</dbReference>
<protein>
    <submittedName>
        <fullName evidence="7">GntR family transcriptional regulator</fullName>
    </submittedName>
</protein>
<accession>A0A916U3C0</accession>
<reference evidence="7" key="1">
    <citation type="journal article" date="2014" name="Int. J. Syst. Evol. Microbiol.">
        <title>Complete genome sequence of Corynebacterium casei LMG S-19264T (=DSM 44701T), isolated from a smear-ripened cheese.</title>
        <authorList>
            <consortium name="US DOE Joint Genome Institute (JGI-PGF)"/>
            <person name="Walter F."/>
            <person name="Albersmeier A."/>
            <person name="Kalinowski J."/>
            <person name="Ruckert C."/>
        </authorList>
    </citation>
    <scope>NUCLEOTIDE SEQUENCE</scope>
    <source>
        <strain evidence="7">CGMCC 1.12919</strain>
    </source>
</reference>
<dbReference type="PROSITE" id="PS50949">
    <property type="entry name" value="HTH_GNTR"/>
    <property type="match status" value="1"/>
</dbReference>
<comment type="caution">
    <text evidence="7">The sequence shown here is derived from an EMBL/GenBank/DDBJ whole genome shotgun (WGS) entry which is preliminary data.</text>
</comment>
<dbReference type="InterPro" id="IPR000524">
    <property type="entry name" value="Tscrpt_reg_HTH_GntR"/>
</dbReference>
<dbReference type="InterPro" id="IPR015424">
    <property type="entry name" value="PyrdxlP-dep_Trfase"/>
</dbReference>
<gene>
    <name evidence="7" type="ORF">GCM10010994_16790</name>
</gene>
<dbReference type="PANTHER" id="PTHR46577">
    <property type="entry name" value="HTH-TYPE TRANSCRIPTIONAL REGULATORY PROTEIN GABR"/>
    <property type="match status" value="1"/>
</dbReference>
<reference evidence="7" key="2">
    <citation type="submission" date="2020-09" db="EMBL/GenBank/DDBJ databases">
        <authorList>
            <person name="Sun Q."/>
            <person name="Zhou Y."/>
        </authorList>
    </citation>
    <scope>NUCLEOTIDE SEQUENCE</scope>
    <source>
        <strain evidence="7">CGMCC 1.12919</strain>
    </source>
</reference>
<dbReference type="InterPro" id="IPR036388">
    <property type="entry name" value="WH-like_DNA-bd_sf"/>
</dbReference>
<dbReference type="Proteomes" id="UP000637002">
    <property type="component" value="Unassembled WGS sequence"/>
</dbReference>
<evidence type="ECO:0000256" key="3">
    <source>
        <dbReference type="ARBA" id="ARBA00023015"/>
    </source>
</evidence>
<dbReference type="InterPro" id="IPR004839">
    <property type="entry name" value="Aminotransferase_I/II_large"/>
</dbReference>
<evidence type="ECO:0000313" key="7">
    <source>
        <dbReference type="EMBL" id="GGC58506.1"/>
    </source>
</evidence>
<evidence type="ECO:0000256" key="1">
    <source>
        <dbReference type="ARBA" id="ARBA00005384"/>
    </source>
</evidence>
<dbReference type="SUPFAM" id="SSF46785">
    <property type="entry name" value="Winged helix' DNA-binding domain"/>
    <property type="match status" value="1"/>
</dbReference>
<dbReference type="CDD" id="cd07377">
    <property type="entry name" value="WHTH_GntR"/>
    <property type="match status" value="1"/>
</dbReference>
<organism evidence="7 8">
    <name type="scientific">Chelatococcus reniformis</name>
    <dbReference type="NCBI Taxonomy" id="1494448"/>
    <lineage>
        <taxon>Bacteria</taxon>
        <taxon>Pseudomonadati</taxon>
        <taxon>Pseudomonadota</taxon>
        <taxon>Alphaproteobacteria</taxon>
        <taxon>Hyphomicrobiales</taxon>
        <taxon>Chelatococcaceae</taxon>
        <taxon>Chelatococcus</taxon>
    </lineage>
</organism>
<name>A0A916U3C0_9HYPH</name>
<proteinExistence type="inferred from homology"/>
<dbReference type="InterPro" id="IPR051446">
    <property type="entry name" value="HTH_trans_reg/aminotransferase"/>
</dbReference>
<dbReference type="RefSeq" id="WP_188608721.1">
    <property type="nucleotide sequence ID" value="NZ_BMGG01000003.1"/>
</dbReference>
<dbReference type="InterPro" id="IPR015421">
    <property type="entry name" value="PyrdxlP-dep_Trfase_major"/>
</dbReference>
<dbReference type="Gene3D" id="1.10.10.10">
    <property type="entry name" value="Winged helix-like DNA-binding domain superfamily/Winged helix DNA-binding domain"/>
    <property type="match status" value="1"/>
</dbReference>
<keyword evidence="5" id="KW-0804">Transcription</keyword>
<dbReference type="InterPro" id="IPR036390">
    <property type="entry name" value="WH_DNA-bd_sf"/>
</dbReference>
<comment type="similarity">
    <text evidence="1">In the C-terminal section; belongs to the class-I pyridoxal-phosphate-dependent aminotransferase family.</text>
</comment>
<dbReference type="EMBL" id="BMGG01000003">
    <property type="protein sequence ID" value="GGC58506.1"/>
    <property type="molecule type" value="Genomic_DNA"/>
</dbReference>
<evidence type="ECO:0000259" key="6">
    <source>
        <dbReference type="PROSITE" id="PS50949"/>
    </source>
</evidence>
<keyword evidence="3" id="KW-0805">Transcription regulation</keyword>